<organism evidence="2 3">
    <name type="scientific">Pontixanthobacter aestiaquae</name>
    <dbReference type="NCBI Taxonomy" id="1509367"/>
    <lineage>
        <taxon>Bacteria</taxon>
        <taxon>Pseudomonadati</taxon>
        <taxon>Pseudomonadota</taxon>
        <taxon>Alphaproteobacteria</taxon>
        <taxon>Sphingomonadales</taxon>
        <taxon>Erythrobacteraceae</taxon>
        <taxon>Pontixanthobacter</taxon>
    </lineage>
</organism>
<dbReference type="EMBL" id="WTYZ01000001">
    <property type="protein sequence ID" value="MXO83994.1"/>
    <property type="molecule type" value="Genomic_DNA"/>
</dbReference>
<protein>
    <recommendedName>
        <fullName evidence="1">PilZ domain-containing protein</fullName>
    </recommendedName>
</protein>
<keyword evidence="3" id="KW-1185">Reference proteome</keyword>
<feature type="domain" description="PilZ" evidence="1">
    <location>
        <begin position="34"/>
        <end position="108"/>
    </location>
</feature>
<evidence type="ECO:0000313" key="2">
    <source>
        <dbReference type="EMBL" id="MXO83994.1"/>
    </source>
</evidence>
<dbReference type="AlphaFoldDB" id="A0A844Z926"/>
<dbReference type="RefSeq" id="WP_160614286.1">
    <property type="nucleotide sequence ID" value="NZ_JAUFQM010000001.1"/>
</dbReference>
<proteinExistence type="predicted"/>
<sequence>MLTQRIDQPCEMAPPVSVACSVSDFRVAPVVRGERRRQTRLIDMYRLCCLQVGNSAGIGVIRNISVGGAQIQSKMRARIGQEVRYQWENTAPIVAIVTWIDGDRMGVRHIEPYYQYARSVPTPPVRIPCAIEVEVSRGDAKTKCVVANMSYKGLCLLGVDDILEGTMVRIEGAAFPAMSVTVTRKKGRMVEASFREDLTPAGVLEIGSAWHASATVPIGATWDA</sequence>
<reference evidence="2 3" key="1">
    <citation type="submission" date="2019-12" db="EMBL/GenBank/DDBJ databases">
        <title>Genomic-based taxomic classification of the family Erythrobacteraceae.</title>
        <authorList>
            <person name="Xu L."/>
        </authorList>
    </citation>
    <scope>NUCLEOTIDE SEQUENCE [LARGE SCALE GENOMIC DNA]</scope>
    <source>
        <strain evidence="2 3">KCTC 42006</strain>
    </source>
</reference>
<name>A0A844Z926_9SPHN</name>
<gene>
    <name evidence="2" type="ORF">GRI35_11515</name>
</gene>
<evidence type="ECO:0000259" key="1">
    <source>
        <dbReference type="Pfam" id="PF07238"/>
    </source>
</evidence>
<dbReference type="GO" id="GO:0035438">
    <property type="term" value="F:cyclic-di-GMP binding"/>
    <property type="evidence" value="ECO:0007669"/>
    <property type="project" value="InterPro"/>
</dbReference>
<dbReference type="OrthoDB" id="7429037at2"/>
<dbReference type="InterPro" id="IPR009875">
    <property type="entry name" value="PilZ_domain"/>
</dbReference>
<comment type="caution">
    <text evidence="2">The sequence shown here is derived from an EMBL/GenBank/DDBJ whole genome shotgun (WGS) entry which is preliminary data.</text>
</comment>
<dbReference type="SUPFAM" id="SSF141371">
    <property type="entry name" value="PilZ domain-like"/>
    <property type="match status" value="1"/>
</dbReference>
<dbReference type="Proteomes" id="UP000460290">
    <property type="component" value="Unassembled WGS sequence"/>
</dbReference>
<dbReference type="Pfam" id="PF07238">
    <property type="entry name" value="PilZ"/>
    <property type="match status" value="1"/>
</dbReference>
<accession>A0A844Z926</accession>
<evidence type="ECO:0000313" key="3">
    <source>
        <dbReference type="Proteomes" id="UP000460290"/>
    </source>
</evidence>